<gene>
    <name evidence="1" type="ORF">O181_053990</name>
</gene>
<organism evidence="1 2">
    <name type="scientific">Austropuccinia psidii MF-1</name>
    <dbReference type="NCBI Taxonomy" id="1389203"/>
    <lineage>
        <taxon>Eukaryota</taxon>
        <taxon>Fungi</taxon>
        <taxon>Dikarya</taxon>
        <taxon>Basidiomycota</taxon>
        <taxon>Pucciniomycotina</taxon>
        <taxon>Pucciniomycetes</taxon>
        <taxon>Pucciniales</taxon>
        <taxon>Sphaerophragmiaceae</taxon>
        <taxon>Austropuccinia</taxon>
    </lineage>
</organism>
<sequence>MFDPKWPKPTLGPKLTKNHKLAINQSMASGNHQRPPDQLQAGIPLQFRGRLPFLPCTPYSNYAPFLLRNPMVTLSGPNYVIPNEVSKPSPSLKEEFSAIKSGSSLSAIKRPFDNPNHLALQGLGFQFSPGLF</sequence>
<evidence type="ECO:0000313" key="1">
    <source>
        <dbReference type="EMBL" id="MBW0514275.1"/>
    </source>
</evidence>
<protein>
    <submittedName>
        <fullName evidence="1">Uncharacterized protein</fullName>
    </submittedName>
</protein>
<evidence type="ECO:0000313" key="2">
    <source>
        <dbReference type="Proteomes" id="UP000765509"/>
    </source>
</evidence>
<proteinExistence type="predicted"/>
<comment type="caution">
    <text evidence="1">The sequence shown here is derived from an EMBL/GenBank/DDBJ whole genome shotgun (WGS) entry which is preliminary data.</text>
</comment>
<dbReference type="EMBL" id="AVOT02023915">
    <property type="protein sequence ID" value="MBW0514275.1"/>
    <property type="molecule type" value="Genomic_DNA"/>
</dbReference>
<dbReference type="AlphaFoldDB" id="A0A9Q3E1K7"/>
<dbReference type="Proteomes" id="UP000765509">
    <property type="component" value="Unassembled WGS sequence"/>
</dbReference>
<reference evidence="1" key="1">
    <citation type="submission" date="2021-03" db="EMBL/GenBank/DDBJ databases">
        <title>Draft genome sequence of rust myrtle Austropuccinia psidii MF-1, a brazilian biotype.</title>
        <authorList>
            <person name="Quecine M.C."/>
            <person name="Pachon D.M.R."/>
            <person name="Bonatelli M.L."/>
            <person name="Correr F.H."/>
            <person name="Franceschini L.M."/>
            <person name="Leite T.F."/>
            <person name="Margarido G.R.A."/>
            <person name="Almeida C.A."/>
            <person name="Ferrarezi J.A."/>
            <person name="Labate C.A."/>
        </authorList>
    </citation>
    <scope>NUCLEOTIDE SEQUENCE</scope>
    <source>
        <strain evidence="1">MF-1</strain>
    </source>
</reference>
<name>A0A9Q3E1K7_9BASI</name>
<keyword evidence="2" id="KW-1185">Reference proteome</keyword>
<accession>A0A9Q3E1K7</accession>